<dbReference type="EMBL" id="ABDG02000021">
    <property type="protein sequence ID" value="EHK47288.1"/>
    <property type="molecule type" value="Genomic_DNA"/>
</dbReference>
<dbReference type="Pfam" id="PF01544">
    <property type="entry name" value="CorA"/>
    <property type="match status" value="1"/>
</dbReference>
<dbReference type="Gene3D" id="1.20.58.340">
    <property type="entry name" value="Magnesium transport protein CorA, transmembrane region"/>
    <property type="match status" value="1"/>
</dbReference>
<protein>
    <submittedName>
        <fullName evidence="6">Uncharacterized protein</fullName>
    </submittedName>
</protein>
<dbReference type="AlphaFoldDB" id="G9NQE4"/>
<comment type="caution">
    <text evidence="6">The sequence shown here is derived from an EMBL/GenBank/DDBJ whole genome shotgun (WGS) entry which is preliminary data.</text>
</comment>
<keyword evidence="2 5" id="KW-0812">Transmembrane</keyword>
<dbReference type="InterPro" id="IPR002523">
    <property type="entry name" value="MgTranspt_CorA/ZnTranspt_ZntB"/>
</dbReference>
<evidence type="ECO:0000313" key="6">
    <source>
        <dbReference type="EMBL" id="EHK47288.1"/>
    </source>
</evidence>
<evidence type="ECO:0000313" key="7">
    <source>
        <dbReference type="Proteomes" id="UP000005426"/>
    </source>
</evidence>
<evidence type="ECO:0000256" key="5">
    <source>
        <dbReference type="SAM" id="Phobius"/>
    </source>
</evidence>
<dbReference type="OrthoDB" id="3231000at2759"/>
<dbReference type="STRING" id="452589.G9NQE4"/>
<evidence type="ECO:0000256" key="3">
    <source>
        <dbReference type="ARBA" id="ARBA00022989"/>
    </source>
</evidence>
<proteinExistence type="predicted"/>
<evidence type="ECO:0000256" key="2">
    <source>
        <dbReference type="ARBA" id="ARBA00022692"/>
    </source>
</evidence>
<keyword evidence="4 5" id="KW-0472">Membrane</keyword>
<keyword evidence="7" id="KW-1185">Reference proteome</keyword>
<feature type="transmembrane region" description="Helical" evidence="5">
    <location>
        <begin position="463"/>
        <end position="483"/>
    </location>
</feature>
<evidence type="ECO:0000256" key="1">
    <source>
        <dbReference type="ARBA" id="ARBA00004141"/>
    </source>
</evidence>
<dbReference type="Proteomes" id="UP000005426">
    <property type="component" value="Unassembled WGS sequence"/>
</dbReference>
<reference evidence="6 7" key="1">
    <citation type="journal article" date="2011" name="Genome Biol.">
        <title>Comparative genome sequence analysis underscores mycoparasitism as the ancestral life style of Trichoderma.</title>
        <authorList>
            <person name="Kubicek C.P."/>
            <person name="Herrera-Estrella A."/>
            <person name="Seidl-Seiboth V."/>
            <person name="Martinez D.A."/>
            <person name="Druzhinina I.S."/>
            <person name="Thon M."/>
            <person name="Zeilinger S."/>
            <person name="Casas-Flores S."/>
            <person name="Horwitz B.A."/>
            <person name="Mukherjee P.K."/>
            <person name="Mukherjee M."/>
            <person name="Kredics L."/>
            <person name="Alcaraz L.D."/>
            <person name="Aerts A."/>
            <person name="Antal Z."/>
            <person name="Atanasova L."/>
            <person name="Cervantes-Badillo M.G."/>
            <person name="Challacombe J."/>
            <person name="Chertkov O."/>
            <person name="McCluskey K."/>
            <person name="Coulpier F."/>
            <person name="Deshpande N."/>
            <person name="von Doehren H."/>
            <person name="Ebbole D.J."/>
            <person name="Esquivel-Naranjo E.U."/>
            <person name="Fekete E."/>
            <person name="Flipphi M."/>
            <person name="Glaser F."/>
            <person name="Gomez-Rodriguez E.Y."/>
            <person name="Gruber S."/>
            <person name="Han C."/>
            <person name="Henrissat B."/>
            <person name="Hermosa R."/>
            <person name="Hernandez-Onate M."/>
            <person name="Karaffa L."/>
            <person name="Kosti I."/>
            <person name="Le Crom S."/>
            <person name="Lindquist E."/>
            <person name="Lucas S."/>
            <person name="Luebeck M."/>
            <person name="Luebeck P.S."/>
            <person name="Margeot A."/>
            <person name="Metz B."/>
            <person name="Misra M."/>
            <person name="Nevalainen H."/>
            <person name="Omann M."/>
            <person name="Packer N."/>
            <person name="Perrone G."/>
            <person name="Uresti-Rivera E.E."/>
            <person name="Salamov A."/>
            <person name="Schmoll M."/>
            <person name="Seiboth B."/>
            <person name="Shapiro H."/>
            <person name="Sukno S."/>
            <person name="Tamayo-Ramos J.A."/>
            <person name="Tisch D."/>
            <person name="Wiest A."/>
            <person name="Wilkinson H.H."/>
            <person name="Zhang M."/>
            <person name="Coutinho P.M."/>
            <person name="Kenerley C.M."/>
            <person name="Monte E."/>
            <person name="Baker S.E."/>
            <person name="Grigoriev I.V."/>
        </authorList>
    </citation>
    <scope>NUCLEOTIDE SEQUENCE [LARGE SCALE GENOMIC DNA]</scope>
    <source>
        <strain evidence="7">ATCC 20476 / IMI 206040</strain>
    </source>
</reference>
<gene>
    <name evidence="6" type="ORF">TRIATDRAFT_90695</name>
</gene>
<keyword evidence="3 5" id="KW-1133">Transmembrane helix</keyword>
<sequence length="498" mass="56632">MFDTVSPNEYAEAVKAFSALPIGSNYLSLGKFLIENSDSPAAVRIDVKASANVALIYSLTLGVEDQDGQRARTATDCNSFQNPTQLYEFQPETSCIVFLRGFLSAAWINNVGSRFFVDPELFGRHLDFRSTQDKSNNFSTPSLPSASRHLMELPITTIGSRESSLYGIPPSAWIEQERKRGRDALEKHHDRLSSLRSDISVGESMIRDYYIFDETHFAIDQRISIFMQQVEDGKSEDERKPFRHHKPMIALKSHLLRSSSATENDFSIQQDPVSQLYQNYGRSLHRETKAHDPFYALGEVFQFSANSQQQFLNMIDAKLRIYSAKGPEHDHVILSHLKYTQQILYSRISDIKRVLMNIENTLHPAWAKSNSKSGKDKAEIAYDKIQRDFKHLLDHAVSLYDRTKEAISVLQSSISITESHSAILQADKAGKLTFLASAFVPVSVATGIFGMNVKELPGDQISIFWFFVVAVILTTLIFILFYFDGFWRKLRQERFPRA</sequence>
<name>G9NQE4_HYPAI</name>
<dbReference type="eggNOG" id="ENOG502SJAG">
    <property type="taxonomic scope" value="Eukaryota"/>
</dbReference>
<dbReference type="SUPFAM" id="SSF144083">
    <property type="entry name" value="Magnesium transport protein CorA, transmembrane region"/>
    <property type="match status" value="1"/>
</dbReference>
<organism evidence="6 7">
    <name type="scientific">Hypocrea atroviridis (strain ATCC 20476 / IMI 206040)</name>
    <name type="common">Trichoderma atroviride</name>
    <dbReference type="NCBI Taxonomy" id="452589"/>
    <lineage>
        <taxon>Eukaryota</taxon>
        <taxon>Fungi</taxon>
        <taxon>Dikarya</taxon>
        <taxon>Ascomycota</taxon>
        <taxon>Pezizomycotina</taxon>
        <taxon>Sordariomycetes</taxon>
        <taxon>Hypocreomycetidae</taxon>
        <taxon>Hypocreales</taxon>
        <taxon>Hypocreaceae</taxon>
        <taxon>Trichoderma</taxon>
    </lineage>
</organism>
<comment type="subcellular location">
    <subcellularLocation>
        <location evidence="1">Membrane</location>
        <topology evidence="1">Multi-pass membrane protein</topology>
    </subcellularLocation>
</comment>
<dbReference type="HOGENOM" id="CLU_023638_1_0_1"/>
<feature type="transmembrane region" description="Helical" evidence="5">
    <location>
        <begin position="432"/>
        <end position="451"/>
    </location>
</feature>
<dbReference type="InterPro" id="IPR045863">
    <property type="entry name" value="CorA_TM1_TM2"/>
</dbReference>
<dbReference type="GO" id="GO:0016020">
    <property type="term" value="C:membrane"/>
    <property type="evidence" value="ECO:0007669"/>
    <property type="project" value="UniProtKB-SubCell"/>
</dbReference>
<dbReference type="OMA" id="WWFFVLC"/>
<accession>G9NQE4</accession>
<dbReference type="GO" id="GO:0046873">
    <property type="term" value="F:metal ion transmembrane transporter activity"/>
    <property type="evidence" value="ECO:0007669"/>
    <property type="project" value="InterPro"/>
</dbReference>
<evidence type="ECO:0000256" key="4">
    <source>
        <dbReference type="ARBA" id="ARBA00023136"/>
    </source>
</evidence>